<sequence length="465" mass="51467">MNLNLPLRATGEESVWSAQSREDAPCPSEVPGLEGPPHRIFSGPHLEGPEGWREMNTVQGETRPKVSREPTKKASRKHLQHSTSIHSIRDSSSDCSCDSPRCSFCSDHPDLWKAVLFVSEVPVTVSSGITFSRNLVKTVLLNHLPMSSLNANASTSTMAKNSKVSKNRQTVKLKPALITRCSDDASGPQKRFHPFRVRFADESPKDMALRYWERNYEFQRSLLKSPTSCKSPEQISGKLGIWMEKAPRSGSQQTNTWRDEFLCAGRLDTLPMSFQELSADNLKKNSTYSSLHTSPLASLDFCGTRPFQDQATDPPKKNSTCSSLHTNTSSTIDFSGSRPFQDLPTDSPKKSSTFSNLYGSTLANIDFSSPRLFQDLSIDPAKHTSKFTSPVISTDRPRSQTVNTGASSVSENSPSLWASRMDTFIPHMMLLTSRKGGQAGAYQFFPPLIPLRTQSTNQGSSEPPR</sequence>
<organism evidence="3 4">
    <name type="scientific">Phascolarctos cinereus</name>
    <name type="common">Koala</name>
    <dbReference type="NCBI Taxonomy" id="38626"/>
    <lineage>
        <taxon>Eukaryota</taxon>
        <taxon>Metazoa</taxon>
        <taxon>Chordata</taxon>
        <taxon>Craniata</taxon>
        <taxon>Vertebrata</taxon>
        <taxon>Euteleostomi</taxon>
        <taxon>Mammalia</taxon>
        <taxon>Metatheria</taxon>
        <taxon>Diprotodontia</taxon>
        <taxon>Phascolarctidae</taxon>
        <taxon>Phascolarctos</taxon>
    </lineage>
</organism>
<reference evidence="4" key="1">
    <citation type="submission" date="2025-08" db="UniProtKB">
        <authorList>
            <consortium name="RefSeq"/>
        </authorList>
    </citation>
    <scope>IDENTIFICATION</scope>
    <source>
        <tissue evidence="4">Spleen</tissue>
    </source>
</reference>
<feature type="compositionally biased region" description="Polar residues" evidence="1">
    <location>
        <begin position="399"/>
        <end position="413"/>
    </location>
</feature>
<dbReference type="InParanoid" id="A0A6P5J709"/>
<dbReference type="Proteomes" id="UP000515140">
    <property type="component" value="Unplaced"/>
</dbReference>
<gene>
    <name evidence="4" type="primary">CUNH9orf50</name>
</gene>
<feature type="compositionally biased region" description="Basic and acidic residues" evidence="1">
    <location>
        <begin position="62"/>
        <end position="72"/>
    </location>
</feature>
<proteinExistence type="predicted"/>
<evidence type="ECO:0000313" key="3">
    <source>
        <dbReference type="Proteomes" id="UP000515140"/>
    </source>
</evidence>
<protein>
    <submittedName>
        <fullName evidence="4">Uncharacterized protein C9orf50 homolog isoform X1</fullName>
    </submittedName>
</protein>
<keyword evidence="3" id="KW-1185">Reference proteome</keyword>
<feature type="region of interest" description="Disordered" evidence="1">
    <location>
        <begin position="385"/>
        <end position="413"/>
    </location>
</feature>
<dbReference type="CTD" id="101663964"/>
<feature type="region of interest" description="Disordered" evidence="1">
    <location>
        <begin position="1"/>
        <end position="85"/>
    </location>
</feature>
<dbReference type="KEGG" id="pcw:110198903"/>
<accession>A0A6P5J709</accession>
<dbReference type="PANTHER" id="PTHR36865:SF1">
    <property type="entry name" value="RIKEN CDNA 1700001O22 GENE"/>
    <property type="match status" value="1"/>
</dbReference>
<dbReference type="InterPro" id="IPR032756">
    <property type="entry name" value="DUF4685"/>
</dbReference>
<evidence type="ECO:0000313" key="4">
    <source>
        <dbReference type="RefSeq" id="XP_020829178.1"/>
    </source>
</evidence>
<dbReference type="PANTHER" id="PTHR36865">
    <property type="entry name" value="RIKEN CDNA 1700001O22 GENE"/>
    <property type="match status" value="1"/>
</dbReference>
<feature type="region of interest" description="Disordered" evidence="1">
    <location>
        <begin position="307"/>
        <end position="351"/>
    </location>
</feature>
<evidence type="ECO:0000259" key="2">
    <source>
        <dbReference type="Pfam" id="PF15737"/>
    </source>
</evidence>
<dbReference type="GeneID" id="110198903"/>
<dbReference type="Pfam" id="PF15737">
    <property type="entry name" value="DUF4685"/>
    <property type="match status" value="1"/>
</dbReference>
<dbReference type="AlphaFoldDB" id="A0A6P5J709"/>
<name>A0A6P5J709_PHACI</name>
<feature type="domain" description="DUF4685" evidence="2">
    <location>
        <begin position="149"/>
        <end position="224"/>
    </location>
</feature>
<evidence type="ECO:0000256" key="1">
    <source>
        <dbReference type="SAM" id="MobiDB-lite"/>
    </source>
</evidence>
<dbReference type="RefSeq" id="XP_020829178.1">
    <property type="nucleotide sequence ID" value="XM_020973519.1"/>
</dbReference>
<feature type="compositionally biased region" description="Polar residues" evidence="1">
    <location>
        <begin position="307"/>
        <end position="334"/>
    </location>
</feature>